<dbReference type="AlphaFoldDB" id="A0A9P4I6G4"/>
<evidence type="ECO:0008006" key="4">
    <source>
        <dbReference type="Google" id="ProtNLM"/>
    </source>
</evidence>
<evidence type="ECO:0000313" key="3">
    <source>
        <dbReference type="Proteomes" id="UP000799772"/>
    </source>
</evidence>
<feature type="region of interest" description="Disordered" evidence="1">
    <location>
        <begin position="1"/>
        <end position="35"/>
    </location>
</feature>
<dbReference type="PANTHER" id="PTHR34365:SF7">
    <property type="entry name" value="GLYCINE-RICH DOMAIN-CONTAINING PROTEIN 1"/>
    <property type="match status" value="1"/>
</dbReference>
<evidence type="ECO:0000256" key="1">
    <source>
        <dbReference type="SAM" id="MobiDB-lite"/>
    </source>
</evidence>
<dbReference type="InterPro" id="IPR009836">
    <property type="entry name" value="GRDP-like"/>
</dbReference>
<feature type="region of interest" description="Disordered" evidence="1">
    <location>
        <begin position="80"/>
        <end position="102"/>
    </location>
</feature>
<feature type="compositionally biased region" description="Basic and acidic residues" evidence="1">
    <location>
        <begin position="86"/>
        <end position="102"/>
    </location>
</feature>
<gene>
    <name evidence="2" type="ORF">NA57DRAFT_60188</name>
</gene>
<proteinExistence type="predicted"/>
<dbReference type="Proteomes" id="UP000799772">
    <property type="component" value="Unassembled WGS sequence"/>
</dbReference>
<name>A0A9P4I6G4_9PEZI</name>
<reference evidence="2" key="1">
    <citation type="journal article" date="2020" name="Stud. Mycol.">
        <title>101 Dothideomycetes genomes: a test case for predicting lifestyles and emergence of pathogens.</title>
        <authorList>
            <person name="Haridas S."/>
            <person name="Albert R."/>
            <person name="Binder M."/>
            <person name="Bloem J."/>
            <person name="Labutti K."/>
            <person name="Salamov A."/>
            <person name="Andreopoulos B."/>
            <person name="Baker S."/>
            <person name="Barry K."/>
            <person name="Bills G."/>
            <person name="Bluhm B."/>
            <person name="Cannon C."/>
            <person name="Castanera R."/>
            <person name="Culley D."/>
            <person name="Daum C."/>
            <person name="Ezra D."/>
            <person name="Gonzalez J."/>
            <person name="Henrissat B."/>
            <person name="Kuo A."/>
            <person name="Liang C."/>
            <person name="Lipzen A."/>
            <person name="Lutzoni F."/>
            <person name="Magnuson J."/>
            <person name="Mondo S."/>
            <person name="Nolan M."/>
            <person name="Ohm R."/>
            <person name="Pangilinan J."/>
            <person name="Park H.-J."/>
            <person name="Ramirez L."/>
            <person name="Alfaro M."/>
            <person name="Sun H."/>
            <person name="Tritt A."/>
            <person name="Yoshinaga Y."/>
            <person name="Zwiers L.-H."/>
            <person name="Turgeon B."/>
            <person name="Goodwin S."/>
            <person name="Spatafora J."/>
            <person name="Crous P."/>
            <person name="Grigoriev I."/>
        </authorList>
    </citation>
    <scope>NUCLEOTIDE SEQUENCE</scope>
    <source>
        <strain evidence="2">CBS 133067</strain>
    </source>
</reference>
<keyword evidence="3" id="KW-1185">Reference proteome</keyword>
<dbReference type="PANTHER" id="PTHR34365">
    <property type="entry name" value="ENOLASE (DUF1399)"/>
    <property type="match status" value="1"/>
</dbReference>
<evidence type="ECO:0000313" key="2">
    <source>
        <dbReference type="EMBL" id="KAF2094769.1"/>
    </source>
</evidence>
<feature type="compositionally biased region" description="Basic and acidic residues" evidence="1">
    <location>
        <begin position="1"/>
        <end position="10"/>
    </location>
</feature>
<comment type="caution">
    <text evidence="2">The sequence shown here is derived from an EMBL/GenBank/DDBJ whole genome shotgun (WGS) entry which is preliminary data.</text>
</comment>
<sequence length="742" mass="81617">MEDKKIDEKPPFNGADPPAYEGPTNGQPPPDFEDLTARLNNLNLSQSSAVPTPDQCIAHLKFLEALHQLRESVAQTEGLFDLISPPEKKSEKPSEQRENAEAQVRVREKRWAVYVARAVDRFETWWNMCIPSTVAGTPSDRLTAEVYLAEQSPEFRPLKGKPIMQLSQDQLPPLDVLMVWHSYMLNPRCFLEDCIRFTKLDFYATPFPFQHIDQCIDSVTFEYIPTARARSHWEQATSRMWDNLHEPMEKTLLCPNSGNGTPKHFASFPWTSGARIRIMENGEMNGGCGYADADFQGVCETCSVKFTHDYLRVQKFRNDLVAWNTKHYPLPGTILGRQGLPEPATKYTQLPPECWVPNLLISGMTVFDTLEGATKPDNDAATMTDVKGVFEAGVKDRKTIIALGMRAGRLPPSARTAIRRMLNRYWFNSSPFALDLVGAVVRQGSFIDKMHNIDWLRSPALQSTMVRLIEKYQRFFGIMKDNPWKLAVPTLDVDLAWHTHQLTPQMYYTYSVKATSQLIDHDDKIAEADLSDAFEWTSKTYSKMYNEAYSQCNCWYCEAVRESHTSTFSRMTKKSDMRQPDEGCPSDPLKSAHISAHNAVRDTDYTAQARARVKAAELDKAYHKACARARKKGRTPPPRDDYFYAYAYGYPYFFPLYYPYAVDPCIGGAGVYACDPAGVNTGAGSYGACAAGTCGGMAAAGGCGSGGCGGGGCGGGGGGCGGGGGGGCGGGGGGGCGGGGGG</sequence>
<dbReference type="EMBL" id="ML978133">
    <property type="protein sequence ID" value="KAF2094769.1"/>
    <property type="molecule type" value="Genomic_DNA"/>
</dbReference>
<feature type="region of interest" description="Disordered" evidence="1">
    <location>
        <begin position="570"/>
        <end position="589"/>
    </location>
</feature>
<dbReference type="Pfam" id="PF07173">
    <property type="entry name" value="GRDP-like"/>
    <property type="match status" value="1"/>
</dbReference>
<accession>A0A9P4I6G4</accession>
<protein>
    <recommendedName>
        <fullName evidence="4">Glycine-rich domain-containing protein 1</fullName>
    </recommendedName>
</protein>
<dbReference type="OrthoDB" id="2684236at2759"/>
<organism evidence="2 3">
    <name type="scientific">Rhizodiscina lignyota</name>
    <dbReference type="NCBI Taxonomy" id="1504668"/>
    <lineage>
        <taxon>Eukaryota</taxon>
        <taxon>Fungi</taxon>
        <taxon>Dikarya</taxon>
        <taxon>Ascomycota</taxon>
        <taxon>Pezizomycotina</taxon>
        <taxon>Dothideomycetes</taxon>
        <taxon>Pleosporomycetidae</taxon>
        <taxon>Aulographales</taxon>
        <taxon>Rhizodiscinaceae</taxon>
        <taxon>Rhizodiscina</taxon>
    </lineage>
</organism>